<dbReference type="SUPFAM" id="SSF56112">
    <property type="entry name" value="Protein kinase-like (PK-like)"/>
    <property type="match status" value="1"/>
</dbReference>
<dbReference type="GO" id="GO:0102193">
    <property type="term" value="F:protein-ribulosamine 3-kinase activity"/>
    <property type="evidence" value="ECO:0007669"/>
    <property type="project" value="UniProtKB-EC"/>
</dbReference>
<comment type="caution">
    <text evidence="4">The sequence shown here is derived from an EMBL/GenBank/DDBJ whole genome shotgun (WGS) entry which is preliminary data.</text>
</comment>
<dbReference type="PANTHER" id="PTHR12149">
    <property type="entry name" value="FRUCTOSAMINE 3 KINASE-RELATED PROTEIN"/>
    <property type="match status" value="1"/>
</dbReference>
<evidence type="ECO:0000256" key="1">
    <source>
        <dbReference type="ARBA" id="ARBA00011961"/>
    </source>
</evidence>
<dbReference type="EC" id="2.7.1.172" evidence="1"/>
<keyword evidence="3" id="KW-0808">Transferase</keyword>
<dbReference type="Gene3D" id="3.90.1200.10">
    <property type="match status" value="1"/>
</dbReference>
<evidence type="ECO:0000313" key="5">
    <source>
        <dbReference type="Proteomes" id="UP001302126"/>
    </source>
</evidence>
<dbReference type="Pfam" id="PF03881">
    <property type="entry name" value="Fructosamin_kin"/>
    <property type="match status" value="1"/>
</dbReference>
<evidence type="ECO:0000313" key="4">
    <source>
        <dbReference type="EMBL" id="KAK4187577.1"/>
    </source>
</evidence>
<gene>
    <name evidence="4" type="ORF">QBC35DRAFT_498310</name>
</gene>
<evidence type="ECO:0000256" key="2">
    <source>
        <dbReference type="ARBA" id="ARBA00048655"/>
    </source>
</evidence>
<comment type="similarity">
    <text evidence="3">Belongs to the fructosamine kinase family.</text>
</comment>
<keyword evidence="3" id="KW-0418">Kinase</keyword>
<keyword evidence="5" id="KW-1185">Reference proteome</keyword>
<proteinExistence type="inferred from homology"/>
<comment type="catalytic activity">
    <reaction evidence="2">
        <text>N(6)-D-ribulosyl-L-lysyl-[protein] + ATP = N(6)-(3-O-phospho-D-ribulosyl)-L-lysyl-[protein] + ADP + H(+)</text>
        <dbReference type="Rhea" id="RHEA:48432"/>
        <dbReference type="Rhea" id="RHEA-COMP:12103"/>
        <dbReference type="Rhea" id="RHEA-COMP:12104"/>
        <dbReference type="ChEBI" id="CHEBI:15378"/>
        <dbReference type="ChEBI" id="CHEBI:30616"/>
        <dbReference type="ChEBI" id="CHEBI:90418"/>
        <dbReference type="ChEBI" id="CHEBI:90420"/>
        <dbReference type="ChEBI" id="CHEBI:456216"/>
        <dbReference type="EC" id="2.7.1.172"/>
    </reaction>
    <physiologicalReaction direction="left-to-right" evidence="2">
        <dbReference type="Rhea" id="RHEA:48433"/>
    </physiologicalReaction>
</comment>
<reference evidence="4" key="1">
    <citation type="journal article" date="2023" name="Mol. Phylogenet. Evol.">
        <title>Genome-scale phylogeny and comparative genomics of the fungal order Sordariales.</title>
        <authorList>
            <person name="Hensen N."/>
            <person name="Bonometti L."/>
            <person name="Westerberg I."/>
            <person name="Brannstrom I.O."/>
            <person name="Guillou S."/>
            <person name="Cros-Aarteil S."/>
            <person name="Calhoun S."/>
            <person name="Haridas S."/>
            <person name="Kuo A."/>
            <person name="Mondo S."/>
            <person name="Pangilinan J."/>
            <person name="Riley R."/>
            <person name="LaButti K."/>
            <person name="Andreopoulos B."/>
            <person name="Lipzen A."/>
            <person name="Chen C."/>
            <person name="Yan M."/>
            <person name="Daum C."/>
            <person name="Ng V."/>
            <person name="Clum A."/>
            <person name="Steindorff A."/>
            <person name="Ohm R.A."/>
            <person name="Martin F."/>
            <person name="Silar P."/>
            <person name="Natvig D.O."/>
            <person name="Lalanne C."/>
            <person name="Gautier V."/>
            <person name="Ament-Velasquez S.L."/>
            <person name="Kruys A."/>
            <person name="Hutchinson M.I."/>
            <person name="Powell A.J."/>
            <person name="Barry K."/>
            <person name="Miller A.N."/>
            <person name="Grigoriev I.V."/>
            <person name="Debuchy R."/>
            <person name="Gladieux P."/>
            <person name="Hiltunen Thoren M."/>
            <person name="Johannesson H."/>
        </authorList>
    </citation>
    <scope>NUCLEOTIDE SEQUENCE</scope>
    <source>
        <strain evidence="4">PSN309</strain>
    </source>
</reference>
<dbReference type="InterPro" id="IPR016477">
    <property type="entry name" value="Fructo-/Ketosamine-3-kinase"/>
</dbReference>
<dbReference type="PANTHER" id="PTHR12149:SF8">
    <property type="entry name" value="PROTEIN-RIBULOSAMINE 3-KINASE"/>
    <property type="match status" value="1"/>
</dbReference>
<dbReference type="AlphaFoldDB" id="A0AAN6WW59"/>
<evidence type="ECO:0000256" key="3">
    <source>
        <dbReference type="PIRNR" id="PIRNR006221"/>
    </source>
</evidence>
<sequence length="338" mass="36429">MLPNVDPAILSALNLEATSSKLLSHGGSGFSSTYKLVAAKDGKELTYFVKTGTGPDAEIMFRGEHASLNAIYSAVPSFCPKAYAHGPLSTSSSSSPTATTPGTSGSSGGKFFLVTDFLDLRSSASAGSGLSLAAKLAKLHTTPAPIPKGHPKPMFGFPVPTCCGSTVQDNSWKETWAEFYADNRLRGILRECIRKNGSDKELSDQVEKTATTVVPRLLRGDHLKGVVPVVVHGDLWSGNHGRGRIAGTGGVEEVVFDPSCCYGHNEYDLGIMKMFGGFGGSFWREYEKLVPKAEPKEEWEDRVALYELYHHLNHFALFGGGYRSGAISIMKRLISRYG</sequence>
<dbReference type="GO" id="GO:0016301">
    <property type="term" value="F:kinase activity"/>
    <property type="evidence" value="ECO:0007669"/>
    <property type="project" value="UniProtKB-UniRule"/>
</dbReference>
<reference evidence="4" key="2">
    <citation type="submission" date="2023-05" db="EMBL/GenBank/DDBJ databases">
        <authorList>
            <consortium name="Lawrence Berkeley National Laboratory"/>
            <person name="Steindorff A."/>
            <person name="Hensen N."/>
            <person name="Bonometti L."/>
            <person name="Westerberg I."/>
            <person name="Brannstrom I.O."/>
            <person name="Guillou S."/>
            <person name="Cros-Aarteil S."/>
            <person name="Calhoun S."/>
            <person name="Haridas S."/>
            <person name="Kuo A."/>
            <person name="Mondo S."/>
            <person name="Pangilinan J."/>
            <person name="Riley R."/>
            <person name="Labutti K."/>
            <person name="Andreopoulos B."/>
            <person name="Lipzen A."/>
            <person name="Chen C."/>
            <person name="Yanf M."/>
            <person name="Daum C."/>
            <person name="Ng V."/>
            <person name="Clum A."/>
            <person name="Ohm R."/>
            <person name="Martin F."/>
            <person name="Silar P."/>
            <person name="Natvig D."/>
            <person name="Lalanne C."/>
            <person name="Gautier V."/>
            <person name="Ament-Velasquez S.L."/>
            <person name="Kruys A."/>
            <person name="Hutchinson M.I."/>
            <person name="Powell A.J."/>
            <person name="Barry K."/>
            <person name="Miller A.N."/>
            <person name="Grigoriev I.V."/>
            <person name="Debuchy R."/>
            <person name="Gladieux P."/>
            <person name="Thoren M.H."/>
            <person name="Johannesson H."/>
        </authorList>
    </citation>
    <scope>NUCLEOTIDE SEQUENCE</scope>
    <source>
        <strain evidence="4">PSN309</strain>
    </source>
</reference>
<accession>A0AAN6WW59</accession>
<dbReference type="InterPro" id="IPR011009">
    <property type="entry name" value="Kinase-like_dom_sf"/>
</dbReference>
<dbReference type="FunFam" id="3.90.1200.10:FF:000018">
    <property type="entry name" value="Fructosamine-3-kinase, putative"/>
    <property type="match status" value="1"/>
</dbReference>
<dbReference type="EMBL" id="MU864400">
    <property type="protein sequence ID" value="KAK4187577.1"/>
    <property type="molecule type" value="Genomic_DNA"/>
</dbReference>
<organism evidence="4 5">
    <name type="scientific">Podospora australis</name>
    <dbReference type="NCBI Taxonomy" id="1536484"/>
    <lineage>
        <taxon>Eukaryota</taxon>
        <taxon>Fungi</taxon>
        <taxon>Dikarya</taxon>
        <taxon>Ascomycota</taxon>
        <taxon>Pezizomycotina</taxon>
        <taxon>Sordariomycetes</taxon>
        <taxon>Sordariomycetidae</taxon>
        <taxon>Sordariales</taxon>
        <taxon>Podosporaceae</taxon>
        <taxon>Podospora</taxon>
    </lineage>
</organism>
<dbReference type="Proteomes" id="UP001302126">
    <property type="component" value="Unassembled WGS sequence"/>
</dbReference>
<dbReference type="PIRSF" id="PIRSF006221">
    <property type="entry name" value="Ketosamine-3-kinase"/>
    <property type="match status" value="1"/>
</dbReference>
<protein>
    <recommendedName>
        <fullName evidence="1">protein-ribulosamine 3-kinase</fullName>
        <ecNumber evidence="1">2.7.1.172</ecNumber>
    </recommendedName>
</protein>
<name>A0AAN6WW59_9PEZI</name>